<protein>
    <submittedName>
        <fullName evidence="5">3-deoxy-7-phosphoheptulonate synthase</fullName>
        <ecNumber evidence="5">2.5.1.54</ecNumber>
    </submittedName>
</protein>
<dbReference type="Pfam" id="PF18152">
    <property type="entry name" value="DAHP_snth_FXD"/>
    <property type="match status" value="1"/>
</dbReference>
<dbReference type="AlphaFoldDB" id="A0A6B0YXG1"/>
<feature type="domain" description="DAHP synthase ferredoxin-like" evidence="4">
    <location>
        <begin position="1"/>
        <end position="66"/>
    </location>
</feature>
<evidence type="ECO:0000256" key="1">
    <source>
        <dbReference type="ARBA" id="ARBA00022679"/>
    </source>
</evidence>
<sequence length="367" mass="39257">MVVVMKPEASQAEIDHVIKRAASMGAQTQPITGESHTVIALVGDLTQVQRATFDAMAGVQKTVRIQDPYKLASRTTNPEGTVIDVNGIRFGGEQVVVMAGPCSVESREQIIQTAVAVKEAGASVLRGGAFKPRTSPYSFQGLGEEGLKYLAEAREVTGLPVISEVMTVETIDLVAEYVDILQIGARNMQNYALLQAVGKTRRPVMLKRGLSGEINELLMCAEYILSNGNMQVMLCERGIRTYETATRNTFDLNAVPVLKRSSHLPVVADPAHGTGDWELVPPMSLAAVAAGADALILEVHPDPESALSDGDQSLKPERFADLMRSLRRVAAAVGRSIATPKESDDSAGMAGNKNRSTEETSKSAVLA</sequence>
<feature type="domain" description="DAHP synthetase I/KDSA" evidence="3">
    <location>
        <begin position="87"/>
        <end position="324"/>
    </location>
</feature>
<evidence type="ECO:0000256" key="2">
    <source>
        <dbReference type="SAM" id="MobiDB-lite"/>
    </source>
</evidence>
<dbReference type="NCBIfam" id="NF009239">
    <property type="entry name" value="PRK12595.1"/>
    <property type="match status" value="1"/>
</dbReference>
<dbReference type="InterPro" id="IPR006218">
    <property type="entry name" value="DAHP1/KDSA"/>
</dbReference>
<evidence type="ECO:0000313" key="5">
    <source>
        <dbReference type="EMBL" id="MXY94412.1"/>
    </source>
</evidence>
<dbReference type="GO" id="GO:0016832">
    <property type="term" value="F:aldehyde-lyase activity"/>
    <property type="evidence" value="ECO:0007669"/>
    <property type="project" value="InterPro"/>
</dbReference>
<dbReference type="InterPro" id="IPR052899">
    <property type="entry name" value="Class-I_DAHP_synthase"/>
</dbReference>
<dbReference type="InterPro" id="IPR013785">
    <property type="entry name" value="Aldolase_TIM"/>
</dbReference>
<organism evidence="5">
    <name type="scientific">Caldilineaceae bacterium SB0664_bin_27</name>
    <dbReference type="NCBI Taxonomy" id="2605260"/>
    <lineage>
        <taxon>Bacteria</taxon>
        <taxon>Bacillati</taxon>
        <taxon>Chloroflexota</taxon>
        <taxon>Caldilineae</taxon>
        <taxon>Caldilineales</taxon>
        <taxon>Caldilineaceae</taxon>
    </lineage>
</organism>
<evidence type="ECO:0000259" key="3">
    <source>
        <dbReference type="Pfam" id="PF00793"/>
    </source>
</evidence>
<dbReference type="NCBIfam" id="NF006421">
    <property type="entry name" value="PRK08673.1"/>
    <property type="match status" value="1"/>
</dbReference>
<dbReference type="SUPFAM" id="SSF51569">
    <property type="entry name" value="Aldolase"/>
    <property type="match status" value="1"/>
</dbReference>
<keyword evidence="1 5" id="KW-0808">Transferase</keyword>
<dbReference type="EMBL" id="VXRG01000109">
    <property type="protein sequence ID" value="MXY94412.1"/>
    <property type="molecule type" value="Genomic_DNA"/>
</dbReference>
<accession>A0A6B0YXG1</accession>
<dbReference type="GO" id="GO:0003849">
    <property type="term" value="F:3-deoxy-7-phosphoheptulonate synthase activity"/>
    <property type="evidence" value="ECO:0007669"/>
    <property type="project" value="UniProtKB-EC"/>
</dbReference>
<comment type="caution">
    <text evidence="5">The sequence shown here is derived from an EMBL/GenBank/DDBJ whole genome shotgun (WGS) entry which is preliminary data.</text>
</comment>
<feature type="region of interest" description="Disordered" evidence="2">
    <location>
        <begin position="334"/>
        <end position="367"/>
    </location>
</feature>
<dbReference type="Gene3D" id="3.20.20.70">
    <property type="entry name" value="Aldolase class I"/>
    <property type="match status" value="1"/>
</dbReference>
<evidence type="ECO:0000259" key="4">
    <source>
        <dbReference type="Pfam" id="PF18152"/>
    </source>
</evidence>
<dbReference type="Pfam" id="PF00793">
    <property type="entry name" value="DAHP_synth_1"/>
    <property type="match status" value="1"/>
</dbReference>
<dbReference type="NCBIfam" id="TIGR01361">
    <property type="entry name" value="DAHP_synth_Bsub"/>
    <property type="match status" value="1"/>
</dbReference>
<name>A0A6B0YXG1_9CHLR</name>
<dbReference type="Gene3D" id="3.30.70.1140">
    <property type="entry name" value="Phospho-2-dehydro-3-deoxyheptonate aldolase, domain 1"/>
    <property type="match status" value="1"/>
</dbReference>
<gene>
    <name evidence="5" type="primary">aroF</name>
    <name evidence="5" type="ORF">F4Y42_13310</name>
</gene>
<dbReference type="PANTHER" id="PTHR43018">
    <property type="entry name" value="PHOSPHO-2-DEHYDRO-3-DEOXYHEPTONATE ALDOLASE"/>
    <property type="match status" value="1"/>
</dbReference>
<dbReference type="PANTHER" id="PTHR43018:SF1">
    <property type="entry name" value="PROTEIN AROA(G)"/>
    <property type="match status" value="1"/>
</dbReference>
<reference evidence="5" key="1">
    <citation type="submission" date="2019-09" db="EMBL/GenBank/DDBJ databases">
        <title>Characterisation of the sponge microbiome using genome-centric metagenomics.</title>
        <authorList>
            <person name="Engelberts J.P."/>
            <person name="Robbins S.J."/>
            <person name="De Goeij J.M."/>
            <person name="Aranda M."/>
            <person name="Bell S.C."/>
            <person name="Webster N.S."/>
        </authorList>
    </citation>
    <scope>NUCLEOTIDE SEQUENCE</scope>
    <source>
        <strain evidence="5">SB0664_bin_27</strain>
    </source>
</reference>
<dbReference type="EC" id="2.5.1.54" evidence="5"/>
<dbReference type="InterPro" id="IPR006268">
    <property type="entry name" value="DAHP_syn_2"/>
</dbReference>
<dbReference type="InterPro" id="IPR041071">
    <property type="entry name" value="DAHP_snth_FXD"/>
</dbReference>
<proteinExistence type="predicted"/>
<dbReference type="GO" id="GO:0009073">
    <property type="term" value="P:aromatic amino acid family biosynthetic process"/>
    <property type="evidence" value="ECO:0007669"/>
    <property type="project" value="InterPro"/>
</dbReference>